<dbReference type="Gene3D" id="1.10.10.60">
    <property type="entry name" value="Homeodomain-like"/>
    <property type="match status" value="1"/>
</dbReference>
<evidence type="ECO:0000256" key="5">
    <source>
        <dbReference type="SAM" id="MobiDB-lite"/>
    </source>
</evidence>
<evidence type="ECO:0000313" key="7">
    <source>
        <dbReference type="EMBL" id="KAK2949646.1"/>
    </source>
</evidence>
<feature type="DNA-binding region" description="Homeobox" evidence="4">
    <location>
        <begin position="573"/>
        <end position="637"/>
    </location>
</feature>
<keyword evidence="1 4" id="KW-0238">DNA-binding</keyword>
<feature type="domain" description="Homeobox" evidence="6">
    <location>
        <begin position="571"/>
        <end position="636"/>
    </location>
</feature>
<dbReference type="InterPro" id="IPR009057">
    <property type="entry name" value="Homeodomain-like_sf"/>
</dbReference>
<dbReference type="SUPFAM" id="SSF46689">
    <property type="entry name" value="Homeodomain-like"/>
    <property type="match status" value="1"/>
</dbReference>
<dbReference type="InterPro" id="IPR001356">
    <property type="entry name" value="HD"/>
</dbReference>
<feature type="region of interest" description="Disordered" evidence="5">
    <location>
        <begin position="739"/>
        <end position="805"/>
    </location>
</feature>
<dbReference type="PROSITE" id="PS50071">
    <property type="entry name" value="HOMEOBOX_2"/>
    <property type="match status" value="1"/>
</dbReference>
<evidence type="ECO:0000256" key="3">
    <source>
        <dbReference type="ARBA" id="ARBA00023242"/>
    </source>
</evidence>
<feature type="region of interest" description="Disordered" evidence="5">
    <location>
        <begin position="1"/>
        <end position="23"/>
    </location>
</feature>
<feature type="compositionally biased region" description="Basic and acidic residues" evidence="5">
    <location>
        <begin position="762"/>
        <end position="772"/>
    </location>
</feature>
<evidence type="ECO:0000256" key="2">
    <source>
        <dbReference type="ARBA" id="ARBA00023155"/>
    </source>
</evidence>
<dbReference type="Proteomes" id="UP001281761">
    <property type="component" value="Unassembled WGS sequence"/>
</dbReference>
<evidence type="ECO:0000259" key="6">
    <source>
        <dbReference type="PROSITE" id="PS50071"/>
    </source>
</evidence>
<dbReference type="CDD" id="cd00086">
    <property type="entry name" value="homeodomain"/>
    <property type="match status" value="1"/>
</dbReference>
<feature type="compositionally biased region" description="Polar residues" evidence="5">
    <location>
        <begin position="788"/>
        <end position="805"/>
    </location>
</feature>
<protein>
    <recommendedName>
        <fullName evidence="6">Homeobox domain-containing protein</fullName>
    </recommendedName>
</protein>
<gene>
    <name evidence="7" type="ORF">BLNAU_15397</name>
</gene>
<dbReference type="InterPro" id="IPR008422">
    <property type="entry name" value="KN_HD"/>
</dbReference>
<keyword evidence="8" id="KW-1185">Reference proteome</keyword>
<dbReference type="Pfam" id="PF05920">
    <property type="entry name" value="Homeobox_KN"/>
    <property type="match status" value="1"/>
</dbReference>
<accession>A0ABQ9XH71</accession>
<comment type="subcellular location">
    <subcellularLocation>
        <location evidence="4">Nucleus</location>
    </subcellularLocation>
</comment>
<keyword evidence="3 4" id="KW-0539">Nucleus</keyword>
<evidence type="ECO:0000313" key="8">
    <source>
        <dbReference type="Proteomes" id="UP001281761"/>
    </source>
</evidence>
<proteinExistence type="predicted"/>
<evidence type="ECO:0000256" key="1">
    <source>
        <dbReference type="ARBA" id="ARBA00023125"/>
    </source>
</evidence>
<evidence type="ECO:0000256" key="4">
    <source>
        <dbReference type="PROSITE-ProRule" id="PRU00108"/>
    </source>
</evidence>
<organism evidence="7 8">
    <name type="scientific">Blattamonas nauphoetae</name>
    <dbReference type="NCBI Taxonomy" id="2049346"/>
    <lineage>
        <taxon>Eukaryota</taxon>
        <taxon>Metamonada</taxon>
        <taxon>Preaxostyla</taxon>
        <taxon>Oxymonadida</taxon>
        <taxon>Blattamonas</taxon>
    </lineage>
</organism>
<name>A0ABQ9XH71_9EUKA</name>
<keyword evidence="2 4" id="KW-0371">Homeobox</keyword>
<reference evidence="7 8" key="1">
    <citation type="journal article" date="2022" name="bioRxiv">
        <title>Genomics of Preaxostyla Flagellates Illuminates Evolutionary Transitions and the Path Towards Mitochondrial Loss.</title>
        <authorList>
            <person name="Novak L.V.F."/>
            <person name="Treitli S.C."/>
            <person name="Pyrih J."/>
            <person name="Halakuc P."/>
            <person name="Pipaliya S.V."/>
            <person name="Vacek V."/>
            <person name="Brzon O."/>
            <person name="Soukal P."/>
            <person name="Eme L."/>
            <person name="Dacks J.B."/>
            <person name="Karnkowska A."/>
            <person name="Elias M."/>
            <person name="Hampl V."/>
        </authorList>
    </citation>
    <scope>NUCLEOTIDE SEQUENCE [LARGE SCALE GENOMIC DNA]</scope>
    <source>
        <strain evidence="7">NAU3</strain>
        <tissue evidence="7">Gut</tissue>
    </source>
</reference>
<comment type="caution">
    <text evidence="7">The sequence shown here is derived from an EMBL/GenBank/DDBJ whole genome shotgun (WGS) entry which is preliminary data.</text>
</comment>
<sequence>MTRQERHNQRPTGAASGSTHPLTAPDEFTRRLLDLLTSRGGCIFLLNDNFLDLLFGFTLLSENDPPFVTDFACFATQNMFYPDPRYSPENLEVAFMNLNNYIMDNVIPRMGSLKRLEDPPKNEYLQTIRNPMVFLFATLMPDVWDCIFRSDSPITGEYLTSPAFIDLVFSEVRKLTSNFLNPTYFYSISTVSGLQKAVDECIAVSSAAQTQQHMDNTFTRQPSQQPQSIHDQPTVFQKTPSPPFAVGGGLSHFPTTPKTGQDDRHSMFGFVNSPTLMAMQQASPDFFATTPQTPGRSFSFHHTLSPQLTPSTSLSNPFGATLNTMRMQQDEPVGEEATESADNTLPLPSQTLLHSANSNQHAIRNRTNSMLQPFSYTETRKGRCGMVAPNGGRGDAKSDGDFISPVTSPPLPSFAEAESPSLLVSALDMTPTRPSGPTISSPLTASVVSTPNEMKRSLPVAHPSSPFTNIRSSALLLDNSPMEAQQRSVVVSPPHRASPVPNTFSPYNVAGMRMDMPYARHSAQLQTIETVPLSLDLFRRVFRDPLGAELFRLREETLQFNQNGIAKANSEKLSKRNGRFTETVLHTLKLWYRQRKKENNAYATREERVLLCRMTHLTMTQVTNWISNERNRDPDKKKKKKRKVFGENDELLDSDFDEYVYDESSMGEKRMRIPQPVHHALTHSFVSSMPMVEQAAITPQMHMSGQSLPLFADPMMAERMAFPVFSDPHSHSLRASENRRMTVPTQSHLTPLPALPQVVQTHHTDADRRENEGDVEQGSDDHIEVVTKQDTTNQDTQPTSTDHRN</sequence>
<dbReference type="SMART" id="SM00389">
    <property type="entry name" value="HOX"/>
    <property type="match status" value="1"/>
</dbReference>
<dbReference type="EMBL" id="JARBJD010000152">
    <property type="protein sequence ID" value="KAK2949646.1"/>
    <property type="molecule type" value="Genomic_DNA"/>
</dbReference>